<accession>A0A133U961</accession>
<dbReference type="GO" id="GO:0043200">
    <property type="term" value="P:response to amino acid"/>
    <property type="evidence" value="ECO:0007669"/>
    <property type="project" value="TreeGrafter"/>
</dbReference>
<dbReference type="GO" id="GO:0043565">
    <property type="term" value="F:sequence-specific DNA binding"/>
    <property type="evidence" value="ECO:0007669"/>
    <property type="project" value="InterPro"/>
</dbReference>
<dbReference type="Proteomes" id="UP000070163">
    <property type="component" value="Unassembled WGS sequence"/>
</dbReference>
<dbReference type="InterPro" id="IPR011991">
    <property type="entry name" value="ArsR-like_HTH"/>
</dbReference>
<evidence type="ECO:0000259" key="4">
    <source>
        <dbReference type="PROSITE" id="PS50956"/>
    </source>
</evidence>
<proteinExistence type="predicted"/>
<feature type="domain" description="HTH asnC-type" evidence="4">
    <location>
        <begin position="3"/>
        <end position="64"/>
    </location>
</feature>
<gene>
    <name evidence="5" type="ORF">AKJ57_03940</name>
</gene>
<dbReference type="SUPFAM" id="SSF46785">
    <property type="entry name" value="Winged helix' DNA-binding domain"/>
    <property type="match status" value="1"/>
</dbReference>
<dbReference type="Gene3D" id="1.10.10.10">
    <property type="entry name" value="Winged helix-like DNA-binding domain superfamily/Winged helix DNA-binding domain"/>
    <property type="match status" value="1"/>
</dbReference>
<dbReference type="Pfam" id="PF13412">
    <property type="entry name" value="HTH_24"/>
    <property type="match status" value="1"/>
</dbReference>
<dbReference type="CDD" id="cd00090">
    <property type="entry name" value="HTH_ARSR"/>
    <property type="match status" value="1"/>
</dbReference>
<evidence type="ECO:0000256" key="1">
    <source>
        <dbReference type="ARBA" id="ARBA00023015"/>
    </source>
</evidence>
<keyword evidence="3" id="KW-0804">Transcription</keyword>
<dbReference type="InterPro" id="IPR036388">
    <property type="entry name" value="WH-like_DNA-bd_sf"/>
</dbReference>
<dbReference type="PROSITE" id="PS50956">
    <property type="entry name" value="HTH_ASNC_2"/>
    <property type="match status" value="1"/>
</dbReference>
<dbReference type="InterPro" id="IPR011008">
    <property type="entry name" value="Dimeric_a/b-barrel"/>
</dbReference>
<dbReference type="EMBL" id="LHXJ01000042">
    <property type="protein sequence ID" value="KXA90743.1"/>
    <property type="molecule type" value="Genomic_DNA"/>
</dbReference>
<evidence type="ECO:0000256" key="2">
    <source>
        <dbReference type="ARBA" id="ARBA00023125"/>
    </source>
</evidence>
<evidence type="ECO:0000313" key="5">
    <source>
        <dbReference type="EMBL" id="KXA90743.1"/>
    </source>
</evidence>
<dbReference type="AlphaFoldDB" id="A0A133U961"/>
<dbReference type="InterPro" id="IPR019888">
    <property type="entry name" value="Tscrpt_reg_AsnC-like"/>
</dbReference>
<dbReference type="InterPro" id="IPR019887">
    <property type="entry name" value="Tscrpt_reg_AsnC/Lrp_C"/>
</dbReference>
<dbReference type="SUPFAM" id="SSF54909">
    <property type="entry name" value="Dimeric alpha+beta barrel"/>
    <property type="match status" value="1"/>
</dbReference>
<dbReference type="PANTHER" id="PTHR30154:SF34">
    <property type="entry name" value="TRANSCRIPTIONAL REGULATOR AZLB"/>
    <property type="match status" value="1"/>
</dbReference>
<dbReference type="PANTHER" id="PTHR30154">
    <property type="entry name" value="LEUCINE-RESPONSIVE REGULATORY PROTEIN"/>
    <property type="match status" value="1"/>
</dbReference>
<name>A0A133U961_9EURY</name>
<dbReference type="InterPro" id="IPR000485">
    <property type="entry name" value="AsnC-type_HTH_dom"/>
</dbReference>
<dbReference type="GO" id="GO:0005829">
    <property type="term" value="C:cytosol"/>
    <property type="evidence" value="ECO:0007669"/>
    <property type="project" value="TreeGrafter"/>
</dbReference>
<dbReference type="Pfam" id="PF01037">
    <property type="entry name" value="AsnC_trans_reg"/>
    <property type="match status" value="1"/>
</dbReference>
<evidence type="ECO:0000313" key="6">
    <source>
        <dbReference type="Proteomes" id="UP000070163"/>
    </source>
</evidence>
<protein>
    <recommendedName>
        <fullName evidence="4">HTH asnC-type domain-containing protein</fullName>
    </recommendedName>
</protein>
<dbReference type="PRINTS" id="PR00033">
    <property type="entry name" value="HTHASNC"/>
</dbReference>
<keyword evidence="6" id="KW-1185">Reference proteome</keyword>
<keyword evidence="2" id="KW-0238">DNA-binding</keyword>
<sequence>MELDSVDIKILQMLLENGRETLSEIADEVGLSSSGVRRRIKNLERENVVRGYTAKVDPEKAGYDIVAFLNVDVEPSEVRRVASVLARCKGVCEVHKTTGDHGLIAKVRAEDRSVISNFVEDRVSTYQGVRDVKITVAMETYKEELLDI</sequence>
<reference evidence="5 6" key="1">
    <citation type="journal article" date="2016" name="Sci. Rep.">
        <title>Metabolic traits of an uncultured archaeal lineage -MSBL1- from brine pools of the Red Sea.</title>
        <authorList>
            <person name="Mwirichia R."/>
            <person name="Alam I."/>
            <person name="Rashid M."/>
            <person name="Vinu M."/>
            <person name="Ba-Alawi W."/>
            <person name="Anthony Kamau A."/>
            <person name="Kamanda Ngugi D."/>
            <person name="Goker M."/>
            <person name="Klenk H.P."/>
            <person name="Bajic V."/>
            <person name="Stingl U."/>
        </authorList>
    </citation>
    <scope>NUCLEOTIDE SEQUENCE [LARGE SCALE GENOMIC DNA]</scope>
    <source>
        <strain evidence="5">SCGC-AAA259A05</strain>
    </source>
</reference>
<evidence type="ECO:0000256" key="3">
    <source>
        <dbReference type="ARBA" id="ARBA00023163"/>
    </source>
</evidence>
<keyword evidence="1" id="KW-0805">Transcription regulation</keyword>
<dbReference type="Gene3D" id="3.30.70.920">
    <property type="match status" value="1"/>
</dbReference>
<dbReference type="SMART" id="SM00344">
    <property type="entry name" value="HTH_ASNC"/>
    <property type="match status" value="1"/>
</dbReference>
<comment type="caution">
    <text evidence="5">The sequence shown here is derived from an EMBL/GenBank/DDBJ whole genome shotgun (WGS) entry which is preliminary data.</text>
</comment>
<dbReference type="InterPro" id="IPR036390">
    <property type="entry name" value="WH_DNA-bd_sf"/>
</dbReference>
<organism evidence="5 6">
    <name type="scientific">candidate division MSBL1 archaeon SCGC-AAA259A05</name>
    <dbReference type="NCBI Taxonomy" id="1698259"/>
    <lineage>
        <taxon>Archaea</taxon>
        <taxon>Methanobacteriati</taxon>
        <taxon>Methanobacteriota</taxon>
        <taxon>candidate division MSBL1</taxon>
    </lineage>
</organism>